<feature type="region of interest" description="Disordered" evidence="4">
    <location>
        <begin position="15"/>
        <end position="97"/>
    </location>
</feature>
<dbReference type="GeneID" id="92028443"/>
<feature type="compositionally biased region" description="Polar residues" evidence="4">
    <location>
        <begin position="55"/>
        <end position="76"/>
    </location>
</feature>
<evidence type="ECO:0000256" key="4">
    <source>
        <dbReference type="SAM" id="MobiDB-lite"/>
    </source>
</evidence>
<evidence type="ECO:0000313" key="5">
    <source>
        <dbReference type="EMBL" id="KAK7538804.1"/>
    </source>
</evidence>
<feature type="compositionally biased region" description="Polar residues" evidence="4">
    <location>
        <begin position="18"/>
        <end position="47"/>
    </location>
</feature>
<feature type="region of interest" description="Disordered" evidence="4">
    <location>
        <begin position="258"/>
        <end position="285"/>
    </location>
</feature>
<organism evidence="5 6">
    <name type="scientific">Phyllosticta citribraziliensis</name>
    <dbReference type="NCBI Taxonomy" id="989973"/>
    <lineage>
        <taxon>Eukaryota</taxon>
        <taxon>Fungi</taxon>
        <taxon>Dikarya</taxon>
        <taxon>Ascomycota</taxon>
        <taxon>Pezizomycotina</taxon>
        <taxon>Dothideomycetes</taxon>
        <taxon>Dothideomycetes incertae sedis</taxon>
        <taxon>Botryosphaeriales</taxon>
        <taxon>Phyllostictaceae</taxon>
        <taxon>Phyllosticta</taxon>
    </lineage>
</organism>
<name>A0ABR1LVV2_9PEZI</name>
<comment type="subcellular location">
    <subcellularLocation>
        <location evidence="1">Nucleus envelope</location>
    </subcellularLocation>
</comment>
<dbReference type="PANTHER" id="PTHR11225">
    <property type="entry name" value="NUCLEAR PORE COMPLEX PROTEIN NUP93 NUCLEOPORIN NUP93 DEAD EYE PROTEIN"/>
    <property type="match status" value="1"/>
</dbReference>
<keyword evidence="6" id="KW-1185">Reference proteome</keyword>
<sequence>MSFFGGIGNNKPMFGLGASSQPGGASATPAPQTNNLFGGLGQQSTAPGATGLSAPPSTNPLQQTATTQPAGLQANTQQPGQAPQQGGPLGQSQAPGGQTAYFDHLLERSRKRAAQDNGLSSTFGDLPSLQLGLGDIARKVRNLGQGGPSAPVTQDSRAHYLLAASGVNTTAALRDLNQFSATAGVGAAVPPPSSTDVDIDAYISGLHSRSTLAMISEGLEQSKRDFDNFLEDNIQLEWDSQRKKIYEHFGLGRQVENQEANVSGPRESVARGAFGRSRRKGRGLGASTSLAGGAFGASAMSRSVIGNPATANGRTNGFTDSRAGVASPAPENRFMRDKQEKYAAKVKELNVRRLEETRYTVLAHFAEVEKQSGTDNSGRLEDAYQALIEITGEKSAYETPPEIPVRERQFAAEYLDENSSSAGSTTIRKRILDGSRRFLEKKFLAEVKENNIKNPVESRVGGQPTDCSQIRGHIRLLSARRELAADNVELQTLGEDHCWALIFYLLRAGLVQDAVQYVQENERAIRSMDRNFPSYLIAYARSDDRRLPPELQARISAEYQQRTRIAPENSLDPYRMACYKVVGRCELSRTSLEGIGKGMEDWAWLQFSLAREINRTEEQASETFTLENIRSTVSDITQRHFQGPEASSQYGVCFMLHILAGTFEEGVNFLYRHTYTAAVHFAISLAFYGLLRVSDFSTAGNEILTFSTRQKPQINFCYMVGYYTRDFRDAKPDIAAEYLVLLHLNSDLEGPLGRSQAECCHEALRELVLQTRDFAGLLGDLRPDGNRIPGAIQERLRLIGLTEQEEFLKNITLQAATVADETGRITDAVLLYYLAEDHDAVITIINRALSDAIAVDLNSRPARIEPLRPRDAATDGMQSSSLSLAAIDNPVDLASKIMNLYRSNAPMYARVAPRNREALASLLQIAQAKPLVESGRWAEALDAIHATGLLPTGAKGDVAAIRHQAQSFNGITPVVSRVVGNLLMWTVTCCAERRAQLLNRGFEAQAGRMVIEQLEALARDLLVFAGLVRYKLPPRVFEALARAGQDVGA</sequence>
<comment type="caution">
    <text evidence="5">The sequence shown here is derived from an EMBL/GenBank/DDBJ whole genome shotgun (WGS) entry which is preliminary data.</text>
</comment>
<dbReference type="EMBL" id="JBBPEH010000005">
    <property type="protein sequence ID" value="KAK7538804.1"/>
    <property type="molecule type" value="Genomic_DNA"/>
</dbReference>
<keyword evidence="3" id="KW-0539">Nucleus</keyword>
<feature type="compositionally biased region" description="Low complexity" evidence="4">
    <location>
        <begin position="77"/>
        <end position="97"/>
    </location>
</feature>
<evidence type="ECO:0000256" key="2">
    <source>
        <dbReference type="ARBA" id="ARBA00010186"/>
    </source>
</evidence>
<dbReference type="Pfam" id="PF04097">
    <property type="entry name" value="Nic96"/>
    <property type="match status" value="1"/>
</dbReference>
<protein>
    <submittedName>
        <fullName evidence="5">Nuclear pore protein</fullName>
    </submittedName>
</protein>
<feature type="region of interest" description="Disordered" evidence="4">
    <location>
        <begin position="308"/>
        <end position="330"/>
    </location>
</feature>
<dbReference type="InterPro" id="IPR007231">
    <property type="entry name" value="Nucleoporin_int_Nup93/Nic96"/>
</dbReference>
<feature type="compositionally biased region" description="Polar residues" evidence="4">
    <location>
        <begin position="309"/>
        <end position="319"/>
    </location>
</feature>
<dbReference type="Proteomes" id="UP001360953">
    <property type="component" value="Unassembled WGS sequence"/>
</dbReference>
<comment type="similarity">
    <text evidence="2">Belongs to the nucleoporin interacting component (NIC) family.</text>
</comment>
<evidence type="ECO:0000256" key="3">
    <source>
        <dbReference type="ARBA" id="ARBA00023242"/>
    </source>
</evidence>
<evidence type="ECO:0000256" key="1">
    <source>
        <dbReference type="ARBA" id="ARBA00004259"/>
    </source>
</evidence>
<gene>
    <name evidence="5" type="ORF">J3D65DRAFT_350445</name>
</gene>
<dbReference type="PANTHER" id="PTHR11225:SF4">
    <property type="entry name" value="NUCLEAR PORE COMPLEX PROTEIN NUP93"/>
    <property type="match status" value="1"/>
</dbReference>
<dbReference type="RefSeq" id="XP_066656491.1">
    <property type="nucleotide sequence ID" value="XM_066795537.1"/>
</dbReference>
<reference evidence="5 6" key="1">
    <citation type="submission" date="2024-04" db="EMBL/GenBank/DDBJ databases">
        <title>Phyllosticta paracitricarpa is synonymous to the EU quarantine fungus P. citricarpa based on phylogenomic analyses.</title>
        <authorList>
            <consortium name="Lawrence Berkeley National Laboratory"/>
            <person name="Van ingen-buijs V.A."/>
            <person name="Van westerhoven A.C."/>
            <person name="Haridas S."/>
            <person name="Skiadas P."/>
            <person name="Martin F."/>
            <person name="Groenewald J.Z."/>
            <person name="Crous P.W."/>
            <person name="Seidl M.F."/>
        </authorList>
    </citation>
    <scope>NUCLEOTIDE SEQUENCE [LARGE SCALE GENOMIC DNA]</scope>
    <source>
        <strain evidence="5 6">CPC 17464</strain>
    </source>
</reference>
<proteinExistence type="inferred from homology"/>
<accession>A0ABR1LVV2</accession>
<evidence type="ECO:0000313" key="6">
    <source>
        <dbReference type="Proteomes" id="UP001360953"/>
    </source>
</evidence>